<dbReference type="InterPro" id="IPR002347">
    <property type="entry name" value="SDR_fam"/>
</dbReference>
<dbReference type="CDD" id="cd05233">
    <property type="entry name" value="SDR_c"/>
    <property type="match status" value="1"/>
</dbReference>
<organism evidence="3 4">
    <name type="scientific">Salipaludibacillus agaradhaerens</name>
    <name type="common">Bacillus agaradhaerens</name>
    <dbReference type="NCBI Taxonomy" id="76935"/>
    <lineage>
        <taxon>Bacteria</taxon>
        <taxon>Bacillati</taxon>
        <taxon>Bacillota</taxon>
        <taxon>Bacilli</taxon>
        <taxon>Bacillales</taxon>
        <taxon>Bacillaceae</taxon>
    </lineage>
</organism>
<dbReference type="InterPro" id="IPR050259">
    <property type="entry name" value="SDR"/>
</dbReference>
<dbReference type="EMBL" id="JABXYM010000001">
    <property type="protein sequence ID" value="MCR6096108.1"/>
    <property type="molecule type" value="Genomic_DNA"/>
</dbReference>
<evidence type="ECO:0000256" key="2">
    <source>
        <dbReference type="ARBA" id="ARBA00023002"/>
    </source>
</evidence>
<dbReference type="PANTHER" id="PTHR42879:SF2">
    <property type="entry name" value="3-OXOACYL-[ACYL-CARRIER-PROTEIN] REDUCTASE FABG"/>
    <property type="match status" value="1"/>
</dbReference>
<dbReference type="SUPFAM" id="SSF51735">
    <property type="entry name" value="NAD(P)-binding Rossmann-fold domains"/>
    <property type="match status" value="1"/>
</dbReference>
<name>A0A9Q4FYU4_SALAG</name>
<dbReference type="Pfam" id="PF13561">
    <property type="entry name" value="adh_short_C2"/>
    <property type="match status" value="1"/>
</dbReference>
<keyword evidence="2" id="KW-0560">Oxidoreductase</keyword>
<keyword evidence="4" id="KW-1185">Reference proteome</keyword>
<dbReference type="PRINTS" id="PR00080">
    <property type="entry name" value="SDRFAMILY"/>
</dbReference>
<sequence>MDKRRPLALVTGASGEIGRAISLKLAASGHDLILHYCQNKVRAEELKMLVESTFDCKCSLLQADFSDYEHTKEKIGTLKDVVIDVIIHNAGESSLGLFQEETEEEMKRQLAISLMAPSFITKTFLPKMIAQKKGKIVVITSIWGLSGAACEVTYSMVKGGQNAYVKALAKEVAPSGINVNGVAPGAIQTRMLSEYSEEEKEALCEEIPAGRLGESEEVAELVIFLVSEKANYINGQIMSVNGAWHC</sequence>
<protein>
    <submittedName>
        <fullName evidence="3">SDR family oxidoreductase</fullName>
    </submittedName>
</protein>
<accession>A0A9Q4FYU4</accession>
<comment type="caution">
    <text evidence="3">The sequence shown here is derived from an EMBL/GenBank/DDBJ whole genome shotgun (WGS) entry which is preliminary data.</text>
</comment>
<dbReference type="Gene3D" id="3.40.50.720">
    <property type="entry name" value="NAD(P)-binding Rossmann-like Domain"/>
    <property type="match status" value="1"/>
</dbReference>
<dbReference type="RefSeq" id="WP_257820797.1">
    <property type="nucleotide sequence ID" value="NZ_JABXYM010000001.1"/>
</dbReference>
<dbReference type="GO" id="GO:0016491">
    <property type="term" value="F:oxidoreductase activity"/>
    <property type="evidence" value="ECO:0007669"/>
    <property type="project" value="UniProtKB-KW"/>
</dbReference>
<reference evidence="3" key="1">
    <citation type="submission" date="2020-06" db="EMBL/GenBank/DDBJ databases">
        <title>Insight into the genomes of haloalkaliphilic bacilli from Kenyan soda lakes.</title>
        <authorList>
            <person name="Mwirichia R."/>
            <person name="Villamizar G.C."/>
            <person name="Poehlein A."/>
            <person name="Mugweru J."/>
            <person name="Kipnyargis A."/>
            <person name="Kiplimo D."/>
            <person name="Orwa P."/>
            <person name="Daniel R."/>
        </authorList>
    </citation>
    <scope>NUCLEOTIDE SEQUENCE</scope>
    <source>
        <strain evidence="3">B1096_S55</strain>
    </source>
</reference>
<gene>
    <name evidence="3" type="ORF">HXA33_06065</name>
</gene>
<dbReference type="Proteomes" id="UP001057753">
    <property type="component" value="Unassembled WGS sequence"/>
</dbReference>
<evidence type="ECO:0000313" key="3">
    <source>
        <dbReference type="EMBL" id="MCR6096108.1"/>
    </source>
</evidence>
<dbReference type="AlphaFoldDB" id="A0A9Q4FYU4"/>
<dbReference type="NCBIfam" id="NF047420">
    <property type="entry name" value="EF_P_mod_YmfI"/>
    <property type="match status" value="1"/>
</dbReference>
<dbReference type="PRINTS" id="PR00081">
    <property type="entry name" value="GDHRDH"/>
</dbReference>
<evidence type="ECO:0000313" key="4">
    <source>
        <dbReference type="Proteomes" id="UP001057753"/>
    </source>
</evidence>
<dbReference type="FunFam" id="3.40.50.720:FF:000173">
    <property type="entry name" value="3-oxoacyl-[acyl-carrier protein] reductase"/>
    <property type="match status" value="1"/>
</dbReference>
<proteinExistence type="inferred from homology"/>
<dbReference type="PANTHER" id="PTHR42879">
    <property type="entry name" value="3-OXOACYL-(ACYL-CARRIER-PROTEIN) REDUCTASE"/>
    <property type="match status" value="1"/>
</dbReference>
<comment type="similarity">
    <text evidence="1">Belongs to the short-chain dehydrogenases/reductases (SDR) family.</text>
</comment>
<evidence type="ECO:0000256" key="1">
    <source>
        <dbReference type="ARBA" id="ARBA00006484"/>
    </source>
</evidence>
<dbReference type="InterPro" id="IPR036291">
    <property type="entry name" value="NAD(P)-bd_dom_sf"/>
</dbReference>